<dbReference type="AlphaFoldDB" id="A0A1H8CR73"/>
<keyword evidence="2 9" id="KW-0240">DNA-directed RNA polymerase</keyword>
<dbReference type="Pfam" id="PF00309">
    <property type="entry name" value="Sigma54_AID"/>
    <property type="match status" value="1"/>
</dbReference>
<dbReference type="GO" id="GO:0006352">
    <property type="term" value="P:DNA-templated transcription initiation"/>
    <property type="evidence" value="ECO:0007669"/>
    <property type="project" value="InterPro"/>
</dbReference>
<keyword evidence="15" id="KW-1185">Reference proteome</keyword>
<evidence type="ECO:0000313" key="15">
    <source>
        <dbReference type="Proteomes" id="UP000199531"/>
    </source>
</evidence>
<dbReference type="NCBIfam" id="TIGR02395">
    <property type="entry name" value="rpoN_sigma"/>
    <property type="match status" value="1"/>
</dbReference>
<dbReference type="Pfam" id="PF04552">
    <property type="entry name" value="Sigma54_DBD"/>
    <property type="match status" value="1"/>
</dbReference>
<feature type="region of interest" description="Disordered" evidence="11">
    <location>
        <begin position="50"/>
        <end position="194"/>
    </location>
</feature>
<proteinExistence type="inferred from homology"/>
<dbReference type="Proteomes" id="UP000199531">
    <property type="component" value="Unassembled WGS sequence"/>
</dbReference>
<feature type="compositionally biased region" description="Low complexity" evidence="11">
    <location>
        <begin position="121"/>
        <end position="134"/>
    </location>
</feature>
<dbReference type="InterPro" id="IPR007046">
    <property type="entry name" value="RNA_pol_sigma_54_core-bd"/>
</dbReference>
<dbReference type="PANTHER" id="PTHR32248">
    <property type="entry name" value="RNA POLYMERASE SIGMA-54 FACTOR"/>
    <property type="match status" value="1"/>
</dbReference>
<comment type="similarity">
    <text evidence="1 9">Belongs to the sigma-54 factor family.</text>
</comment>
<evidence type="ECO:0000256" key="1">
    <source>
        <dbReference type="ARBA" id="ARBA00008798"/>
    </source>
</evidence>
<keyword evidence="3 9" id="KW-0808">Transferase</keyword>
<evidence type="ECO:0000256" key="5">
    <source>
        <dbReference type="ARBA" id="ARBA00023015"/>
    </source>
</evidence>
<dbReference type="InterPro" id="IPR038709">
    <property type="entry name" value="RpoN_core-bd_sf"/>
</dbReference>
<evidence type="ECO:0000256" key="8">
    <source>
        <dbReference type="ARBA" id="ARBA00023163"/>
    </source>
</evidence>
<dbReference type="GO" id="GO:0003677">
    <property type="term" value="F:DNA binding"/>
    <property type="evidence" value="ECO:0007669"/>
    <property type="project" value="UniProtKB-KW"/>
</dbReference>
<reference evidence="14 15" key="1">
    <citation type="submission" date="2016-10" db="EMBL/GenBank/DDBJ databases">
        <authorList>
            <person name="de Groot N.N."/>
        </authorList>
    </citation>
    <scope>NUCLEOTIDE SEQUENCE [LARGE SCALE GENOMIC DNA]</scope>
    <source>
        <strain evidence="14 15">DSM 15123</strain>
    </source>
</reference>
<sequence length="576" mass="63035">MKPGLQLRTAQGLALTPQLQQSIRLLQLSTQELQQELQQALAENPFLELAEESEDRGDAEAASPDTASAETEELSWQQAESGDGTEEGLQALPSGEPALTDPVGGTEAGPSQEIGEEGSHTLTDAAAVLADNAAPGSAGPEEDGESALWQHGQDSGSDAGEAQSPDPADSNDAWEPDSSYPSTPAGNDDGDWQDSLQAASSLAGHLEQQARALRLDPQEQAALQCLIDSLDERGWLADPLEELADSLLLQLADDDTDPVEQRDELLHLLTMALRLLQAMEPTGVGARDLAECLRLQLNAETLVTHPATPAARLLLDQPLELLARRDVRTLARESGQPADAVKAALQLIATLEPQPARRFANPERDVIVPDVLVRRMPARYGAAEWQVQLYTDALPRLQVQERYASLLRQHRSDSAEALQQQLNEARWLVRSLQQRQETLLRVSEAIVQRQARFFAEGPLAMQPLVMREIADTLGLHESTISRVSSGKYLHTPWGTFELKHFFGSGLASDDGTATSSTAVRTLIAQWIAEEPDHKPLSDNRLCELLQERGIQCARRTVAKYREQLRIPPAHLRKRLD</sequence>
<evidence type="ECO:0000259" key="12">
    <source>
        <dbReference type="Pfam" id="PF04552"/>
    </source>
</evidence>
<evidence type="ECO:0000256" key="6">
    <source>
        <dbReference type="ARBA" id="ARBA00023082"/>
    </source>
</evidence>
<dbReference type="RefSeq" id="WP_091812639.1">
    <property type="nucleotide sequence ID" value="NZ_FOCW01000001.1"/>
</dbReference>
<protein>
    <recommendedName>
        <fullName evidence="9">RNA polymerase sigma-54 factor</fullName>
    </recommendedName>
</protein>
<dbReference type="PROSITE" id="PS00717">
    <property type="entry name" value="SIGMA54_1"/>
    <property type="match status" value="1"/>
</dbReference>
<evidence type="ECO:0000256" key="10">
    <source>
        <dbReference type="SAM" id="Coils"/>
    </source>
</evidence>
<dbReference type="InterPro" id="IPR000394">
    <property type="entry name" value="RNA_pol_sigma_54"/>
</dbReference>
<evidence type="ECO:0000256" key="3">
    <source>
        <dbReference type="ARBA" id="ARBA00022679"/>
    </source>
</evidence>
<dbReference type="STRING" id="1121117.SAMN02745977_00021"/>
<feature type="coiled-coil region" evidence="10">
    <location>
        <begin position="23"/>
        <end position="50"/>
    </location>
</feature>
<name>A0A1H8CR73_9BURK</name>
<dbReference type="GO" id="GO:0016779">
    <property type="term" value="F:nucleotidyltransferase activity"/>
    <property type="evidence" value="ECO:0007669"/>
    <property type="project" value="UniProtKB-KW"/>
</dbReference>
<dbReference type="Gene3D" id="1.10.10.1330">
    <property type="entry name" value="RNA polymerase sigma-54 factor, core-binding domain"/>
    <property type="match status" value="1"/>
</dbReference>
<dbReference type="PANTHER" id="PTHR32248:SF4">
    <property type="entry name" value="RNA POLYMERASE SIGMA-54 FACTOR"/>
    <property type="match status" value="1"/>
</dbReference>
<dbReference type="GO" id="GO:0016987">
    <property type="term" value="F:sigma factor activity"/>
    <property type="evidence" value="ECO:0007669"/>
    <property type="project" value="UniProtKB-KW"/>
</dbReference>
<keyword evidence="7 9" id="KW-0238">DNA-binding</keyword>
<evidence type="ECO:0000256" key="9">
    <source>
        <dbReference type="PIRNR" id="PIRNR000774"/>
    </source>
</evidence>
<keyword evidence="5 9" id="KW-0805">Transcription regulation</keyword>
<comment type="function">
    <text evidence="9">Sigma factors are initiation factors that promote the attachment of RNA polymerase to specific initiation sites and are then released.</text>
</comment>
<dbReference type="PRINTS" id="PR00045">
    <property type="entry name" value="SIGMA54FCT"/>
</dbReference>
<dbReference type="GO" id="GO:0000428">
    <property type="term" value="C:DNA-directed RNA polymerase complex"/>
    <property type="evidence" value="ECO:0007669"/>
    <property type="project" value="UniProtKB-KW"/>
</dbReference>
<accession>A0A1H8CR73</accession>
<evidence type="ECO:0000256" key="7">
    <source>
        <dbReference type="ARBA" id="ARBA00023125"/>
    </source>
</evidence>
<keyword evidence="10" id="KW-0175">Coiled coil</keyword>
<dbReference type="PROSITE" id="PS50044">
    <property type="entry name" value="SIGMA54_3"/>
    <property type="match status" value="1"/>
</dbReference>
<keyword evidence="6 9" id="KW-0731">Sigma factor</keyword>
<organism evidence="14 15">
    <name type="scientific">Brachymonas denitrificans DSM 15123</name>
    <dbReference type="NCBI Taxonomy" id="1121117"/>
    <lineage>
        <taxon>Bacteria</taxon>
        <taxon>Pseudomonadati</taxon>
        <taxon>Pseudomonadota</taxon>
        <taxon>Betaproteobacteria</taxon>
        <taxon>Burkholderiales</taxon>
        <taxon>Comamonadaceae</taxon>
        <taxon>Brachymonas</taxon>
    </lineage>
</organism>
<dbReference type="EMBL" id="FOCW01000001">
    <property type="protein sequence ID" value="SEM97419.1"/>
    <property type="molecule type" value="Genomic_DNA"/>
</dbReference>
<keyword evidence="8 9" id="KW-0804">Transcription</keyword>
<dbReference type="OrthoDB" id="9814402at2"/>
<feature type="domain" description="RNA polymerase sigma factor 54 core-binding" evidence="13">
    <location>
        <begin position="193"/>
        <end position="403"/>
    </location>
</feature>
<keyword evidence="4 9" id="KW-0548">Nucleotidyltransferase</keyword>
<dbReference type="Pfam" id="PF04963">
    <property type="entry name" value="Sigma54_CBD"/>
    <property type="match status" value="1"/>
</dbReference>
<evidence type="ECO:0000256" key="11">
    <source>
        <dbReference type="SAM" id="MobiDB-lite"/>
    </source>
</evidence>
<evidence type="ECO:0000256" key="4">
    <source>
        <dbReference type="ARBA" id="ARBA00022695"/>
    </source>
</evidence>
<dbReference type="PROSITE" id="PS00718">
    <property type="entry name" value="SIGMA54_2"/>
    <property type="match status" value="1"/>
</dbReference>
<dbReference type="InterPro" id="IPR007634">
    <property type="entry name" value="RNA_pol_sigma_54_DNA-bd"/>
</dbReference>
<evidence type="ECO:0000313" key="14">
    <source>
        <dbReference type="EMBL" id="SEM97419.1"/>
    </source>
</evidence>
<feature type="domain" description="RNA polymerase sigma factor 54 DNA-binding" evidence="12">
    <location>
        <begin position="417"/>
        <end position="574"/>
    </location>
</feature>
<feature type="compositionally biased region" description="Polar residues" evidence="11">
    <location>
        <begin position="65"/>
        <end position="80"/>
    </location>
</feature>
<gene>
    <name evidence="14" type="ORF">SAMN02745977_00021</name>
</gene>
<dbReference type="GO" id="GO:0001216">
    <property type="term" value="F:DNA-binding transcription activator activity"/>
    <property type="evidence" value="ECO:0007669"/>
    <property type="project" value="InterPro"/>
</dbReference>
<dbReference type="PIRSF" id="PIRSF000774">
    <property type="entry name" value="RpoN"/>
    <property type="match status" value="1"/>
</dbReference>
<evidence type="ECO:0000259" key="13">
    <source>
        <dbReference type="Pfam" id="PF04963"/>
    </source>
</evidence>
<dbReference type="Gene3D" id="1.10.10.60">
    <property type="entry name" value="Homeodomain-like"/>
    <property type="match status" value="1"/>
</dbReference>
<evidence type="ECO:0000256" key="2">
    <source>
        <dbReference type="ARBA" id="ARBA00022478"/>
    </source>
</evidence>